<dbReference type="OrthoDB" id="1870062at2759"/>
<dbReference type="Gene3D" id="3.30.40.10">
    <property type="entry name" value="Zinc/RING finger domain, C3HC4 (zinc finger)"/>
    <property type="match status" value="1"/>
</dbReference>
<accession>A0A6P8GRZ1</accession>
<dbReference type="GeneTree" id="ENSGT00940000156361"/>
<keyword evidence="1" id="KW-0479">Metal-binding</keyword>
<dbReference type="InterPro" id="IPR013083">
    <property type="entry name" value="Znf_RING/FYVE/PHD"/>
</dbReference>
<dbReference type="SMART" id="SM00336">
    <property type="entry name" value="BBOX"/>
    <property type="match status" value="2"/>
</dbReference>
<feature type="domain" description="B box-type" evidence="8">
    <location>
        <begin position="80"/>
        <end position="126"/>
    </location>
</feature>
<evidence type="ECO:0000313" key="11">
    <source>
        <dbReference type="RefSeq" id="XP_031441928.1"/>
    </source>
</evidence>
<dbReference type="GeneID" id="105906330"/>
<organism evidence="9 12">
    <name type="scientific">Clupea harengus</name>
    <name type="common">Atlantic herring</name>
    <dbReference type="NCBI Taxonomy" id="7950"/>
    <lineage>
        <taxon>Eukaryota</taxon>
        <taxon>Metazoa</taxon>
        <taxon>Chordata</taxon>
        <taxon>Craniata</taxon>
        <taxon>Vertebrata</taxon>
        <taxon>Euteleostomi</taxon>
        <taxon>Actinopterygii</taxon>
        <taxon>Neopterygii</taxon>
        <taxon>Teleostei</taxon>
        <taxon>Clupei</taxon>
        <taxon>Clupeiformes</taxon>
        <taxon>Clupeoidei</taxon>
        <taxon>Clupeidae</taxon>
        <taxon>Clupea</taxon>
    </lineage>
</organism>
<evidence type="ECO:0000313" key="9">
    <source>
        <dbReference type="Proteomes" id="UP000515152"/>
    </source>
</evidence>
<dbReference type="InterPro" id="IPR017907">
    <property type="entry name" value="Znf_RING_CS"/>
</dbReference>
<evidence type="ECO:0000259" key="8">
    <source>
        <dbReference type="PROSITE" id="PS50119"/>
    </source>
</evidence>
<proteinExistence type="predicted"/>
<keyword evidence="3" id="KW-0862">Zinc</keyword>
<gene>
    <name evidence="10 11 12" type="primary">LOC105906330</name>
</gene>
<dbReference type="CDD" id="cd19775">
    <property type="entry name" value="Bbox2_TIF1_C-VI"/>
    <property type="match status" value="1"/>
</dbReference>
<keyword evidence="2 4" id="KW-0863">Zinc-finger</keyword>
<dbReference type="InterPro" id="IPR000315">
    <property type="entry name" value="Znf_B-box"/>
</dbReference>
<dbReference type="RefSeq" id="XP_031441927.1">
    <property type="nucleotide sequence ID" value="XM_031586067.2"/>
</dbReference>
<dbReference type="GO" id="GO:0061630">
    <property type="term" value="F:ubiquitin protein ligase activity"/>
    <property type="evidence" value="ECO:0007669"/>
    <property type="project" value="TreeGrafter"/>
</dbReference>
<dbReference type="GO" id="GO:0008270">
    <property type="term" value="F:zinc ion binding"/>
    <property type="evidence" value="ECO:0007669"/>
    <property type="project" value="UniProtKB-KW"/>
</dbReference>
<feature type="domain" description="RING-type" evidence="7">
    <location>
        <begin position="18"/>
        <end position="58"/>
    </location>
</feature>
<feature type="region of interest" description="Disordered" evidence="6">
    <location>
        <begin position="815"/>
        <end position="846"/>
    </location>
</feature>
<dbReference type="RefSeq" id="XP_031441929.1">
    <property type="nucleotide sequence ID" value="XM_031586069.2"/>
</dbReference>
<dbReference type="Gene3D" id="3.30.160.60">
    <property type="entry name" value="Classic Zinc Finger"/>
    <property type="match status" value="1"/>
</dbReference>
<feature type="compositionally biased region" description="Polar residues" evidence="6">
    <location>
        <begin position="946"/>
        <end position="960"/>
    </location>
</feature>
<dbReference type="RefSeq" id="XP_031441928.1">
    <property type="nucleotide sequence ID" value="XM_031586068.2"/>
</dbReference>
<dbReference type="KEGG" id="char:105906330"/>
<feature type="domain" description="B box-type" evidence="8">
    <location>
        <begin position="133"/>
        <end position="174"/>
    </location>
</feature>
<feature type="region of interest" description="Disordered" evidence="6">
    <location>
        <begin position="476"/>
        <end position="502"/>
    </location>
</feature>
<keyword evidence="5" id="KW-0175">Coiled coil</keyword>
<dbReference type="InterPro" id="IPR047153">
    <property type="entry name" value="TRIM45/56/19-like"/>
</dbReference>
<name>A0A6P8GRZ1_CLUHA</name>
<dbReference type="PANTHER" id="PTHR25462:SF296">
    <property type="entry name" value="MEIOTIC P26, ISOFORM F"/>
    <property type="match status" value="1"/>
</dbReference>
<evidence type="ECO:0000259" key="7">
    <source>
        <dbReference type="PROSITE" id="PS50089"/>
    </source>
</evidence>
<dbReference type="InterPro" id="IPR001841">
    <property type="entry name" value="Znf_RING"/>
</dbReference>
<evidence type="ECO:0000256" key="6">
    <source>
        <dbReference type="SAM" id="MobiDB-lite"/>
    </source>
</evidence>
<evidence type="ECO:0000256" key="5">
    <source>
        <dbReference type="SAM" id="Coils"/>
    </source>
</evidence>
<evidence type="ECO:0000256" key="4">
    <source>
        <dbReference type="PROSITE-ProRule" id="PRU00024"/>
    </source>
</evidence>
<dbReference type="SMART" id="SM00184">
    <property type="entry name" value="RING"/>
    <property type="match status" value="1"/>
</dbReference>
<dbReference type="AlphaFoldDB" id="A0A6P8GRZ1"/>
<dbReference type="PROSITE" id="PS00518">
    <property type="entry name" value="ZF_RING_1"/>
    <property type="match status" value="1"/>
</dbReference>
<dbReference type="Pfam" id="PF00643">
    <property type="entry name" value="zf-B_box"/>
    <property type="match status" value="1"/>
</dbReference>
<feature type="coiled-coil region" evidence="5">
    <location>
        <begin position="175"/>
        <end position="237"/>
    </location>
</feature>
<dbReference type="SUPFAM" id="SSF57850">
    <property type="entry name" value="RING/U-box"/>
    <property type="match status" value="1"/>
</dbReference>
<protein>
    <submittedName>
        <fullName evidence="10 11">Uncharacterized protein LOC105906330 isoform X1</fullName>
    </submittedName>
</protein>
<evidence type="ECO:0000256" key="3">
    <source>
        <dbReference type="ARBA" id="ARBA00022833"/>
    </source>
</evidence>
<evidence type="ECO:0000313" key="12">
    <source>
        <dbReference type="RefSeq" id="XP_031441929.1"/>
    </source>
</evidence>
<dbReference type="SUPFAM" id="SSF57845">
    <property type="entry name" value="B-box zinc-binding domain"/>
    <property type="match status" value="1"/>
</dbReference>
<dbReference type="PANTHER" id="PTHR25462">
    <property type="entry name" value="BONUS, ISOFORM C-RELATED"/>
    <property type="match status" value="1"/>
</dbReference>
<evidence type="ECO:0000256" key="2">
    <source>
        <dbReference type="ARBA" id="ARBA00022771"/>
    </source>
</evidence>
<evidence type="ECO:0000256" key="1">
    <source>
        <dbReference type="ARBA" id="ARBA00022723"/>
    </source>
</evidence>
<dbReference type="Proteomes" id="UP000515152">
    <property type="component" value="Chromosome 19"/>
</dbReference>
<dbReference type="PROSITE" id="PS50119">
    <property type="entry name" value="ZF_BBOX"/>
    <property type="match status" value="2"/>
</dbReference>
<sequence>MSPLPSPDVGTDSLLGTCAGCRISLRTDTNPLLLPCLHSMCSNCMPSPNHELAVCPLCGMLYAPKNVTPNPLFCDVSSLSSSQKCGGCAAPAVEGWCVECGEALCVECVSAHRRVRMTRDHTIQTQITSSGFARKRYCSIHKDEPYKLFCLTCSKLTCRDCQLTLHRNHSFQFVAEVVSERRQRLEALVHKVKEQRAYTQRCLQDLEGRQLDLEDVLEGFKEDVKQALTEIRDLLVQSAMKIMSDAKVLYTSEIDRLKVRQAALQKLQERQAYLLAFSEKTLDSVDQGVLLSCANQVQQQLQALLTQTPPPCASMVHISLHLNKMAVRESLRHFGKVSWHVIPFACSKKLRIPKKVKETHPPPAQALPLDTPNAPCLSGPVEGSAVPPLSTRGSSVSSPLKAMAESTTSSPDCSEGTPALHSAMSMECEPSSTVPDSVGKPTPCWLESPLQVDLPVVTTTASVELSWGKPAGVAEVSTAAPSRSSPTQPPSTSESTFSLGKDPASEVTSVVVMQECTINGNAEASPVEASASCATSETDCFTKTASEAVETGHLQGAETGSPKKLVLRLHPPHIQTDTEHVQGVESASPKIVNVQGAESECVTSEHVQGAELGTLRIVNVQGAEPGTPRIVNVQGAEPGTPRIVDVQGAEPELAQEAEFEGKKTEHVQEVASDFVITEHMQEAESDCRETERVQEAESDCRETERVQEAESECRETECVQEAESECRETECVQEAESDCRETERLQEAESDCRETERLQEAESDCRETERLQEAESDCRETERLQEAESNCRETEHVQEVVSDFVATEHVQTAPPDVSVCPDVGQSSVAPSRLRPPPHSPQTHSQEGPMLQSFLKALKLTVVRNPQLLSNPMCSASQGPDAAGRGADPVSSYCCPLEDDDFDDEEECVDVEMQDEEIYQLLPKKHWLPQVSVYQMPLPSASIGQPPHSSASSRVKVPWSS</sequence>
<dbReference type="PROSITE" id="PS50089">
    <property type="entry name" value="ZF_RING_2"/>
    <property type="match status" value="1"/>
</dbReference>
<feature type="compositionally biased region" description="Low complexity" evidence="6">
    <location>
        <begin position="477"/>
        <end position="498"/>
    </location>
</feature>
<feature type="region of interest" description="Disordered" evidence="6">
    <location>
        <begin position="355"/>
        <end position="439"/>
    </location>
</feature>
<keyword evidence="9" id="KW-1185">Reference proteome</keyword>
<evidence type="ECO:0000313" key="10">
    <source>
        <dbReference type="RefSeq" id="XP_031441927.1"/>
    </source>
</evidence>
<reference evidence="10 11" key="1">
    <citation type="submission" date="2025-04" db="UniProtKB">
        <authorList>
            <consortium name="RefSeq"/>
        </authorList>
    </citation>
    <scope>IDENTIFICATION</scope>
</reference>
<feature type="region of interest" description="Disordered" evidence="6">
    <location>
        <begin position="937"/>
        <end position="960"/>
    </location>
</feature>